<evidence type="ECO:0000259" key="7">
    <source>
        <dbReference type="PROSITE" id="PS51837"/>
    </source>
</evidence>
<feature type="domain" description="LITAF" evidence="7">
    <location>
        <begin position="130"/>
        <end position="211"/>
    </location>
</feature>
<evidence type="ECO:0000256" key="3">
    <source>
        <dbReference type="ARBA" id="ARBA00022723"/>
    </source>
</evidence>
<name>A0A8H2W355_9HELO</name>
<keyword evidence="5" id="KW-0472">Membrane</keyword>
<dbReference type="PANTHER" id="PTHR23292:SF6">
    <property type="entry name" value="FI16602P1-RELATED"/>
    <property type="match status" value="1"/>
</dbReference>
<dbReference type="GO" id="GO:0016020">
    <property type="term" value="C:membrane"/>
    <property type="evidence" value="ECO:0007669"/>
    <property type="project" value="UniProtKB-SubCell"/>
</dbReference>
<feature type="compositionally biased region" description="Polar residues" evidence="6">
    <location>
        <begin position="1"/>
        <end position="11"/>
    </location>
</feature>
<organism evidence="8 9">
    <name type="scientific">Sclerotinia trifoliorum</name>
    <dbReference type="NCBI Taxonomy" id="28548"/>
    <lineage>
        <taxon>Eukaryota</taxon>
        <taxon>Fungi</taxon>
        <taxon>Dikarya</taxon>
        <taxon>Ascomycota</taxon>
        <taxon>Pezizomycotina</taxon>
        <taxon>Leotiomycetes</taxon>
        <taxon>Helotiales</taxon>
        <taxon>Sclerotiniaceae</taxon>
        <taxon>Sclerotinia</taxon>
    </lineage>
</organism>
<dbReference type="OrthoDB" id="5599753at2759"/>
<dbReference type="EMBL" id="CAJHIA010000033">
    <property type="protein sequence ID" value="CAD6449224.1"/>
    <property type="molecule type" value="Genomic_DNA"/>
</dbReference>
<feature type="compositionally biased region" description="Low complexity" evidence="6">
    <location>
        <begin position="113"/>
        <end position="124"/>
    </location>
</feature>
<feature type="region of interest" description="Disordered" evidence="6">
    <location>
        <begin position="1"/>
        <end position="143"/>
    </location>
</feature>
<dbReference type="InterPro" id="IPR037519">
    <property type="entry name" value="LITAF_fam"/>
</dbReference>
<evidence type="ECO:0000256" key="2">
    <source>
        <dbReference type="ARBA" id="ARBA00005975"/>
    </source>
</evidence>
<comment type="similarity">
    <text evidence="2">Belongs to the CDIP1/LITAF family.</text>
</comment>
<evidence type="ECO:0000256" key="4">
    <source>
        <dbReference type="ARBA" id="ARBA00022833"/>
    </source>
</evidence>
<keyword evidence="4" id="KW-0862">Zinc</keyword>
<evidence type="ECO:0000313" key="9">
    <source>
        <dbReference type="Proteomes" id="UP000624404"/>
    </source>
</evidence>
<keyword evidence="3" id="KW-0479">Metal-binding</keyword>
<dbReference type="Proteomes" id="UP000624404">
    <property type="component" value="Unassembled WGS sequence"/>
</dbReference>
<evidence type="ECO:0000256" key="6">
    <source>
        <dbReference type="SAM" id="MobiDB-lite"/>
    </source>
</evidence>
<dbReference type="SMART" id="SM00714">
    <property type="entry name" value="LITAF"/>
    <property type="match status" value="1"/>
</dbReference>
<reference evidence="8" key="1">
    <citation type="submission" date="2020-10" db="EMBL/GenBank/DDBJ databases">
        <authorList>
            <person name="Kusch S."/>
        </authorList>
    </citation>
    <scope>NUCLEOTIDE SEQUENCE</scope>
    <source>
        <strain evidence="8">SwB9</strain>
    </source>
</reference>
<feature type="compositionally biased region" description="Pro residues" evidence="6">
    <location>
        <begin position="77"/>
        <end position="89"/>
    </location>
</feature>
<evidence type="ECO:0000256" key="1">
    <source>
        <dbReference type="ARBA" id="ARBA00004170"/>
    </source>
</evidence>
<keyword evidence="9" id="KW-1185">Reference proteome</keyword>
<gene>
    <name evidence="8" type="ORF">SCLTRI_LOCUS9017</name>
</gene>
<dbReference type="AlphaFoldDB" id="A0A8H2W355"/>
<evidence type="ECO:0000256" key="5">
    <source>
        <dbReference type="ARBA" id="ARBA00023136"/>
    </source>
</evidence>
<protein>
    <submittedName>
        <fullName evidence="8">4f9314d7-2466-4650-8238-cb699295253b</fullName>
    </submittedName>
</protein>
<comment type="subcellular location">
    <subcellularLocation>
        <location evidence="1">Membrane</location>
        <topology evidence="1">Peripheral membrane protein</topology>
    </subcellularLocation>
</comment>
<dbReference type="PROSITE" id="PS51837">
    <property type="entry name" value="LITAF"/>
    <property type="match status" value="1"/>
</dbReference>
<feature type="compositionally biased region" description="Polar residues" evidence="6">
    <location>
        <begin position="97"/>
        <end position="112"/>
    </location>
</feature>
<evidence type="ECO:0000313" key="8">
    <source>
        <dbReference type="EMBL" id="CAD6449224.1"/>
    </source>
</evidence>
<dbReference type="InterPro" id="IPR006629">
    <property type="entry name" value="LITAF"/>
</dbReference>
<sequence>MNSIDVTTGMNKNPEDRRPSTHIAHYNAPSHNPTAAPHKERRPSTHTAHYNTPLADSNPYPLHDTNPNPHLEMYPDSQPPSYNPNPDPNPTTYGKSHPQNQTPPQFQNHPEPQSQSQWQNQTQNRPGNKYENQHPTPLTTLQKEPRLVHCPRCGVMEYTQVEWVSGGTTDISALLCCFCFCLPCVPYLMTSFKDVHHKCGNCGLVLAIWKRSGRTEVTAAASATAASGGVGGVGGVGGAAQN</sequence>
<dbReference type="GO" id="GO:0008270">
    <property type="term" value="F:zinc ion binding"/>
    <property type="evidence" value="ECO:0007669"/>
    <property type="project" value="TreeGrafter"/>
</dbReference>
<proteinExistence type="inferred from homology"/>
<dbReference type="PANTHER" id="PTHR23292">
    <property type="entry name" value="LIPOPOLYSACCHARIDE-INDUCED TUMOR NECROSIS FACTOR-ALPHA FACTOR"/>
    <property type="match status" value="1"/>
</dbReference>
<dbReference type="Pfam" id="PF10601">
    <property type="entry name" value="zf-LITAF-like"/>
    <property type="match status" value="1"/>
</dbReference>
<comment type="caution">
    <text evidence="8">The sequence shown here is derived from an EMBL/GenBank/DDBJ whole genome shotgun (WGS) entry which is preliminary data.</text>
</comment>
<feature type="compositionally biased region" description="Polar residues" evidence="6">
    <location>
        <begin position="133"/>
        <end position="142"/>
    </location>
</feature>
<accession>A0A8H2W355</accession>